<evidence type="ECO:0000313" key="1">
    <source>
        <dbReference type="EMBL" id="KAH7970711.1"/>
    </source>
</evidence>
<sequence>MSTRNTSRQPGVPAWTWRPIGKPRGSLSRGAPCRSPFYGYTKPTFLTAMLEGIEAGKYGPPTDVQAQCWPIALKGRDFMATVPNEGAGKTLSYLLPAIVHVKHQPPLQPGDGPIVLVLVATPELARQTHELTYHFEKYTAVRSVCLSCGDWKLRQLKALKRGPVEVCVATPGRLLFFIKEGKVNLRRCSYLVFDGVDLMLLMGLEKQIRAINALVHPVSQKLMLAASPNWPVLHLADEFLDDFIQVSCGLQTAHQSEFVEHVVVICGEAEKDDKLITIFEDILIKKCDKVIVFARTRRSVNELASKLRILDWPAVAIHGSTTEGNRDRELAAFRTGLATVLVATDVATRQLDDRDVRFVINYDYPPCLEDYHKRVEHAARSAGPGRAYTFISPNDSRRAKELIAILRANKQTVAPRLHEMAKKRLGAAKY</sequence>
<reference evidence="1" key="1">
    <citation type="submission" date="2020-05" db="EMBL/GenBank/DDBJ databases">
        <title>Large-scale comparative analyses of tick genomes elucidate their genetic diversity and vector capacities.</title>
        <authorList>
            <person name="Jia N."/>
            <person name="Wang J."/>
            <person name="Shi W."/>
            <person name="Du L."/>
            <person name="Sun Y."/>
            <person name="Zhan W."/>
            <person name="Jiang J."/>
            <person name="Wang Q."/>
            <person name="Zhang B."/>
            <person name="Ji P."/>
            <person name="Sakyi L.B."/>
            <person name="Cui X."/>
            <person name="Yuan T."/>
            <person name="Jiang B."/>
            <person name="Yang W."/>
            <person name="Lam T.T.-Y."/>
            <person name="Chang Q."/>
            <person name="Ding S."/>
            <person name="Wang X."/>
            <person name="Zhu J."/>
            <person name="Ruan X."/>
            <person name="Zhao L."/>
            <person name="Wei J."/>
            <person name="Que T."/>
            <person name="Du C."/>
            <person name="Cheng J."/>
            <person name="Dai P."/>
            <person name="Han X."/>
            <person name="Huang E."/>
            <person name="Gao Y."/>
            <person name="Liu J."/>
            <person name="Shao H."/>
            <person name="Ye R."/>
            <person name="Li L."/>
            <person name="Wei W."/>
            <person name="Wang X."/>
            <person name="Wang C."/>
            <person name="Yang T."/>
            <person name="Huo Q."/>
            <person name="Li W."/>
            <person name="Guo W."/>
            <person name="Chen H."/>
            <person name="Zhou L."/>
            <person name="Ni X."/>
            <person name="Tian J."/>
            <person name="Zhou Y."/>
            <person name="Sheng Y."/>
            <person name="Liu T."/>
            <person name="Pan Y."/>
            <person name="Xia L."/>
            <person name="Li J."/>
            <person name="Zhao F."/>
            <person name="Cao W."/>
        </authorList>
    </citation>
    <scope>NUCLEOTIDE SEQUENCE</scope>
    <source>
        <strain evidence="1">Dsil-2018</strain>
    </source>
</reference>
<proteinExistence type="predicted"/>
<dbReference type="EMBL" id="CM023480">
    <property type="protein sequence ID" value="KAH7970711.1"/>
    <property type="molecule type" value="Genomic_DNA"/>
</dbReference>
<evidence type="ECO:0000313" key="2">
    <source>
        <dbReference type="Proteomes" id="UP000821865"/>
    </source>
</evidence>
<keyword evidence="2" id="KW-1185">Reference proteome</keyword>
<name>A0ACB8DJF3_DERSI</name>
<organism evidence="1 2">
    <name type="scientific">Dermacentor silvarum</name>
    <name type="common">Tick</name>
    <dbReference type="NCBI Taxonomy" id="543639"/>
    <lineage>
        <taxon>Eukaryota</taxon>
        <taxon>Metazoa</taxon>
        <taxon>Ecdysozoa</taxon>
        <taxon>Arthropoda</taxon>
        <taxon>Chelicerata</taxon>
        <taxon>Arachnida</taxon>
        <taxon>Acari</taxon>
        <taxon>Parasitiformes</taxon>
        <taxon>Ixodida</taxon>
        <taxon>Ixodoidea</taxon>
        <taxon>Ixodidae</taxon>
        <taxon>Rhipicephalinae</taxon>
        <taxon>Dermacentor</taxon>
    </lineage>
</organism>
<gene>
    <name evidence="1" type="ORF">HPB49_014562</name>
</gene>
<accession>A0ACB8DJF3</accession>
<comment type="caution">
    <text evidence="1">The sequence shown here is derived from an EMBL/GenBank/DDBJ whole genome shotgun (WGS) entry which is preliminary data.</text>
</comment>
<protein>
    <submittedName>
        <fullName evidence="1">Uncharacterized protein</fullName>
    </submittedName>
</protein>
<dbReference type="Proteomes" id="UP000821865">
    <property type="component" value="Chromosome 11"/>
</dbReference>